<proteinExistence type="predicted"/>
<evidence type="ECO:0000313" key="2">
    <source>
        <dbReference type="EMBL" id="BBE35029.1"/>
    </source>
</evidence>
<dbReference type="PANTHER" id="PTHR43135:SF3">
    <property type="entry name" value="ALPHA-D-RIBOSE 1-METHYLPHOSPHONATE 5-TRIPHOSPHATE DIPHOSPHATASE"/>
    <property type="match status" value="1"/>
</dbReference>
<dbReference type="PANTHER" id="PTHR43135">
    <property type="entry name" value="ALPHA-D-RIBOSE 1-METHYLPHOSPHONATE 5-TRIPHOSPHATE DIPHOSPHATASE"/>
    <property type="match status" value="1"/>
</dbReference>
<feature type="domain" description="Amidohydrolase-related" evidence="1">
    <location>
        <begin position="83"/>
        <end position="437"/>
    </location>
</feature>
<dbReference type="InterPro" id="IPR006680">
    <property type="entry name" value="Amidohydro-rel"/>
</dbReference>
<dbReference type="GO" id="GO:0016810">
    <property type="term" value="F:hydrolase activity, acting on carbon-nitrogen (but not peptide) bonds"/>
    <property type="evidence" value="ECO:0007669"/>
    <property type="project" value="InterPro"/>
</dbReference>
<reference evidence="2 3" key="1">
    <citation type="submission" date="2018-06" db="EMBL/GenBank/DDBJ databases">
        <title>Complete Genome Sequence of the Microcystin-Degrading Bacterium Sphingosinicella microcystinivorans Strain B-9.</title>
        <authorList>
            <person name="Jin H."/>
            <person name="Nishizawa T."/>
            <person name="Guo Y."/>
            <person name="Nishizawa A."/>
            <person name="Park H."/>
            <person name="Kato H."/>
            <person name="Tsuji K."/>
            <person name="Harada K."/>
        </authorList>
    </citation>
    <scope>NUCLEOTIDE SEQUENCE [LARGE SCALE GENOMIC DNA]</scope>
    <source>
        <strain evidence="2 3">B9</strain>
    </source>
</reference>
<evidence type="ECO:0000259" key="1">
    <source>
        <dbReference type="Pfam" id="PF01979"/>
    </source>
</evidence>
<dbReference type="EMBL" id="AP018711">
    <property type="protein sequence ID" value="BBE35029.1"/>
    <property type="molecule type" value="Genomic_DNA"/>
</dbReference>
<dbReference type="AlphaFoldDB" id="A0AAD1D7J5"/>
<dbReference type="Pfam" id="PF01979">
    <property type="entry name" value="Amidohydro_1"/>
    <property type="match status" value="1"/>
</dbReference>
<dbReference type="SUPFAM" id="SSF51338">
    <property type="entry name" value="Composite domain of metallo-dependent hydrolases"/>
    <property type="match status" value="2"/>
</dbReference>
<dbReference type="InterPro" id="IPR057744">
    <property type="entry name" value="OTAase-like"/>
</dbReference>
<name>A0AAD1D7J5_SPHMI</name>
<dbReference type="CDD" id="cd01299">
    <property type="entry name" value="Met_dep_hydrolase_A"/>
    <property type="match status" value="1"/>
</dbReference>
<dbReference type="Gene3D" id="2.30.40.10">
    <property type="entry name" value="Urease, subunit C, domain 1"/>
    <property type="match status" value="1"/>
</dbReference>
<gene>
    <name evidence="2" type="ORF">SmB9_26870</name>
</gene>
<organism evidence="2 3">
    <name type="scientific">Sphingosinicella microcystinivorans</name>
    <dbReference type="NCBI Taxonomy" id="335406"/>
    <lineage>
        <taxon>Bacteria</taxon>
        <taxon>Pseudomonadati</taxon>
        <taxon>Pseudomonadota</taxon>
        <taxon>Alphaproteobacteria</taxon>
        <taxon>Sphingomonadales</taxon>
        <taxon>Sphingosinicellaceae</taxon>
        <taxon>Sphingosinicella</taxon>
    </lineage>
</organism>
<dbReference type="InterPro" id="IPR032466">
    <property type="entry name" value="Metal_Hydrolase"/>
</dbReference>
<dbReference type="InterPro" id="IPR051781">
    <property type="entry name" value="Metallo-dep_Hydrolase"/>
</dbReference>
<accession>A0AAD1D7J5</accession>
<protein>
    <submittedName>
        <fullName evidence="2">Amidohydrolase</fullName>
    </submittedName>
</protein>
<evidence type="ECO:0000313" key="3">
    <source>
        <dbReference type="Proteomes" id="UP000275727"/>
    </source>
</evidence>
<sequence>MQDSGLHGKYSVACNVATGAHSSLLIREGGLMIILENARVFDGHSAECAEGVSIAIEGQIIREVSEKPLSFPEAQRINVGGRTLMPGLIDLHTHAYASDMNVKRVDGAGDPYRTAHAVRMLGHALDSGFTTLRDIGGGDWSLSEALKDGLLRGPRFFYAGKILSMTGGHGDFRGPGEAHHTHGYCSCGGDANTLCVVVDGVDACLRAVREQYRRGAHCIKIMGSGGVASPTDPIWINQFREDEIRAVVNECMERRSYAAAHCHPPSAIRRCVDFGVRCIEHGTLIDDETAAFVAERGAYIVPTMAIIFAIRESGAALGMPKDSVDKLNEMFDEALAGMDRMRSAGVKIGFGTDLLGEAYIQQTREFLLRSEVFSPLEILRQATSMSAEILMKSDQLGSVKVGAFADLIVVDGDPLSDIGLLAQSGERLSLIMRDGEIVKNLLN</sequence>
<dbReference type="Proteomes" id="UP000275727">
    <property type="component" value="Chromosome"/>
</dbReference>
<dbReference type="KEGG" id="smic:SmB9_26870"/>
<dbReference type="Gene3D" id="3.20.20.140">
    <property type="entry name" value="Metal-dependent hydrolases"/>
    <property type="match status" value="1"/>
</dbReference>
<dbReference type="SUPFAM" id="SSF51556">
    <property type="entry name" value="Metallo-dependent hydrolases"/>
    <property type="match status" value="1"/>
</dbReference>
<dbReference type="InterPro" id="IPR011059">
    <property type="entry name" value="Metal-dep_hydrolase_composite"/>
</dbReference>